<evidence type="ECO:0000256" key="9">
    <source>
        <dbReference type="SAM" id="Phobius"/>
    </source>
</evidence>
<dbReference type="EMBL" id="HG964446">
    <property type="protein sequence ID" value="CDO90683.1"/>
    <property type="molecule type" value="Genomic_DNA"/>
</dbReference>
<comment type="catalytic activity">
    <reaction evidence="1">
        <text>ATP + protein L-histidine = ADP + protein N-phospho-L-histidine.</text>
        <dbReference type="EC" id="2.7.13.3"/>
    </reaction>
</comment>
<organism evidence="11">
    <name type="scientific">Mycobacterium triplex</name>
    <dbReference type="NCBI Taxonomy" id="47839"/>
    <lineage>
        <taxon>Bacteria</taxon>
        <taxon>Bacillati</taxon>
        <taxon>Actinomycetota</taxon>
        <taxon>Actinomycetes</taxon>
        <taxon>Mycobacteriales</taxon>
        <taxon>Mycobacteriaceae</taxon>
        <taxon>Mycobacterium</taxon>
        <taxon>Mycobacterium simiae complex</taxon>
    </lineage>
</organism>
<feature type="transmembrane region" description="Helical" evidence="9">
    <location>
        <begin position="20"/>
        <end position="46"/>
    </location>
</feature>
<evidence type="ECO:0000256" key="1">
    <source>
        <dbReference type="ARBA" id="ARBA00000085"/>
    </source>
</evidence>
<feature type="transmembrane region" description="Helical" evidence="9">
    <location>
        <begin position="52"/>
        <end position="72"/>
    </location>
</feature>
<dbReference type="Gene3D" id="3.30.565.10">
    <property type="entry name" value="Histidine kinase-like ATPase, C-terminal domain"/>
    <property type="match status" value="1"/>
</dbReference>
<dbReference type="PANTHER" id="PTHR24421">
    <property type="entry name" value="NITRATE/NITRITE SENSOR PROTEIN NARX-RELATED"/>
    <property type="match status" value="1"/>
</dbReference>
<dbReference type="STRING" id="47839.BN973_05082"/>
<keyword evidence="9" id="KW-1133">Transmembrane helix</keyword>
<dbReference type="GO" id="GO:0046983">
    <property type="term" value="F:protein dimerization activity"/>
    <property type="evidence" value="ECO:0007669"/>
    <property type="project" value="InterPro"/>
</dbReference>
<evidence type="ECO:0000313" key="12">
    <source>
        <dbReference type="EMBL" id="ORX07458.1"/>
    </source>
</evidence>
<dbReference type="HOGENOM" id="CLU_000445_20_1_11"/>
<gene>
    <name evidence="12" type="ORF">AWC29_06975</name>
    <name evidence="11" type="ORF">BN973_05082</name>
</gene>
<proteinExistence type="predicted"/>
<dbReference type="InterPro" id="IPR011712">
    <property type="entry name" value="Sig_transdc_His_kin_sub3_dim/P"/>
</dbReference>
<dbReference type="OrthoDB" id="227596at2"/>
<keyword evidence="8" id="KW-0902">Two-component regulatory system</keyword>
<dbReference type="Gene3D" id="1.20.5.1930">
    <property type="match status" value="1"/>
</dbReference>
<dbReference type="EC" id="2.7.13.3" evidence="2"/>
<dbReference type="InterPro" id="IPR050482">
    <property type="entry name" value="Sensor_HK_TwoCompSys"/>
</dbReference>
<feature type="domain" description="Signal transduction histidine kinase subgroup 3 dimerisation and phosphoacceptor" evidence="10">
    <location>
        <begin position="195"/>
        <end position="260"/>
    </location>
</feature>
<keyword evidence="9" id="KW-0472">Membrane</keyword>
<feature type="transmembrane region" description="Helical" evidence="9">
    <location>
        <begin position="84"/>
        <end position="105"/>
    </location>
</feature>
<evidence type="ECO:0000256" key="6">
    <source>
        <dbReference type="ARBA" id="ARBA00022777"/>
    </source>
</evidence>
<accession>A0A024K5A5</accession>
<reference evidence="11" key="1">
    <citation type="journal article" date="2014" name="Genome Announc.">
        <title>Draft Genome Sequence of Mycobacterium triplex DSM 44626.</title>
        <authorList>
            <person name="Sassi M."/>
            <person name="Croce O."/>
            <person name="Robert C."/>
            <person name="Raoult D."/>
            <person name="Drancourt M."/>
        </authorList>
    </citation>
    <scope>NUCLEOTIDE SEQUENCE [LARGE SCALE GENOMIC DNA]</scope>
    <source>
        <strain evidence="11">DSM 44626</strain>
    </source>
</reference>
<dbReference type="EMBL" id="LQPY01000007">
    <property type="protein sequence ID" value="ORX07458.1"/>
    <property type="molecule type" value="Genomic_DNA"/>
</dbReference>
<evidence type="ECO:0000256" key="8">
    <source>
        <dbReference type="ARBA" id="ARBA00023012"/>
    </source>
</evidence>
<dbReference type="Proteomes" id="UP000193710">
    <property type="component" value="Unassembled WGS sequence"/>
</dbReference>
<dbReference type="CDD" id="cd16917">
    <property type="entry name" value="HATPase_UhpB-NarQ-NarX-like"/>
    <property type="match status" value="1"/>
</dbReference>
<reference evidence="11" key="2">
    <citation type="submission" date="2014-04" db="EMBL/GenBank/DDBJ databases">
        <authorList>
            <person name="Urmite Genomes U."/>
        </authorList>
    </citation>
    <scope>NUCLEOTIDE SEQUENCE</scope>
    <source>
        <strain evidence="11">DSM 44626</strain>
    </source>
</reference>
<reference evidence="12 13" key="3">
    <citation type="submission" date="2016-01" db="EMBL/GenBank/DDBJ databases">
        <title>The new phylogeny of the genus Mycobacterium.</title>
        <authorList>
            <person name="Tarcisio F."/>
            <person name="Conor M."/>
            <person name="Antonella G."/>
            <person name="Elisabetta G."/>
            <person name="Giulia F.S."/>
            <person name="Sara T."/>
            <person name="Anna F."/>
            <person name="Clotilde B."/>
            <person name="Roberto B."/>
            <person name="Veronica D.S."/>
            <person name="Fabio R."/>
            <person name="Monica P."/>
            <person name="Olivier J."/>
            <person name="Enrico T."/>
            <person name="Nicola S."/>
        </authorList>
    </citation>
    <scope>NUCLEOTIDE SEQUENCE [LARGE SCALE GENOMIC DNA]</scope>
    <source>
        <strain evidence="12 13">DSM 44626</strain>
    </source>
</reference>
<keyword evidence="5" id="KW-0547">Nucleotide-binding</keyword>
<evidence type="ECO:0000256" key="7">
    <source>
        <dbReference type="ARBA" id="ARBA00022840"/>
    </source>
</evidence>
<dbReference type="Pfam" id="PF07730">
    <property type="entry name" value="HisKA_3"/>
    <property type="match status" value="1"/>
</dbReference>
<dbReference type="Proteomes" id="UP000028880">
    <property type="component" value="Unassembled WGS sequence"/>
</dbReference>
<keyword evidence="7" id="KW-0067">ATP-binding</keyword>
<protein>
    <recommendedName>
        <fullName evidence="2">histidine kinase</fullName>
        <ecNumber evidence="2">2.7.13.3</ecNumber>
    </recommendedName>
</protein>
<feature type="transmembrane region" description="Helical" evidence="9">
    <location>
        <begin position="153"/>
        <end position="170"/>
    </location>
</feature>
<evidence type="ECO:0000256" key="2">
    <source>
        <dbReference type="ARBA" id="ARBA00012438"/>
    </source>
</evidence>
<dbReference type="SUPFAM" id="SSF55874">
    <property type="entry name" value="ATPase domain of HSP90 chaperone/DNA topoisomerase II/histidine kinase"/>
    <property type="match status" value="1"/>
</dbReference>
<dbReference type="eggNOG" id="COG4585">
    <property type="taxonomic scope" value="Bacteria"/>
</dbReference>
<evidence type="ECO:0000313" key="13">
    <source>
        <dbReference type="Proteomes" id="UP000193710"/>
    </source>
</evidence>
<evidence type="ECO:0000256" key="4">
    <source>
        <dbReference type="ARBA" id="ARBA00022679"/>
    </source>
</evidence>
<keyword evidence="9" id="KW-0812">Transmembrane</keyword>
<evidence type="ECO:0000313" key="11">
    <source>
        <dbReference type="EMBL" id="CDO90683.1"/>
    </source>
</evidence>
<feature type="transmembrane region" description="Helical" evidence="9">
    <location>
        <begin position="125"/>
        <end position="146"/>
    </location>
</feature>
<dbReference type="RefSeq" id="WP_036471402.1">
    <property type="nucleotide sequence ID" value="NZ_HG964446.1"/>
</dbReference>
<name>A0A024K5A5_9MYCO</name>
<dbReference type="AlphaFoldDB" id="A0A024K5A5"/>
<keyword evidence="13" id="KW-1185">Reference proteome</keyword>
<sequence>MPDALKRRVQAWARRKEQLLPYGFSMTVVAGFDAMMVVVGTIAALQRPASEWPIVVIAMVIAFSPEIVFFTFDLSSVADRHEGLTLWAAFMVGTAILLFATPTAITGDFAPLMLTLTVGMVSAITSARGGALAAASAAALLGYAAAMHRLNTPALYLAFVAIGWLVGYLMRTQQDLLTKQGQMQDQLAQHAAADERRRIAREVHDVIAHSLSVTLLHLTGARHALEHDGVDEDSVRALQRAEHLGRQAMADIRRTVGLLDAETTALTPEPAITDIPTLVEDFSRAGLNVSFGASGSFDDVSAAAGLALYRIAQESLANVAKHAPDAAARITLTASRNSATLSVVNDLPAAHHEWTVTPGRGLQGMTQRIELLGGTISFGPRRDGWSVYASVPSGAHESDPSARVQAS</sequence>
<dbReference type="InterPro" id="IPR036890">
    <property type="entry name" value="HATPase_C_sf"/>
</dbReference>
<dbReference type="GO" id="GO:0005524">
    <property type="term" value="F:ATP binding"/>
    <property type="evidence" value="ECO:0007669"/>
    <property type="project" value="UniProtKB-KW"/>
</dbReference>
<dbReference type="GO" id="GO:0000155">
    <property type="term" value="F:phosphorelay sensor kinase activity"/>
    <property type="evidence" value="ECO:0007669"/>
    <property type="project" value="InterPro"/>
</dbReference>
<keyword evidence="3" id="KW-0597">Phosphoprotein</keyword>
<keyword evidence="6 11" id="KW-0418">Kinase</keyword>
<evidence type="ECO:0000256" key="5">
    <source>
        <dbReference type="ARBA" id="ARBA00022741"/>
    </source>
</evidence>
<dbReference type="GO" id="GO:0016020">
    <property type="term" value="C:membrane"/>
    <property type="evidence" value="ECO:0007669"/>
    <property type="project" value="InterPro"/>
</dbReference>
<evidence type="ECO:0000259" key="10">
    <source>
        <dbReference type="Pfam" id="PF07730"/>
    </source>
</evidence>
<dbReference type="PANTHER" id="PTHR24421:SF10">
    <property type="entry name" value="NITRATE_NITRITE SENSOR PROTEIN NARQ"/>
    <property type="match status" value="1"/>
</dbReference>
<evidence type="ECO:0000256" key="3">
    <source>
        <dbReference type="ARBA" id="ARBA00022553"/>
    </source>
</evidence>
<keyword evidence="4" id="KW-0808">Transferase</keyword>